<name>A0A6S6SXA9_9BACT</name>
<dbReference type="EMBL" id="CACVAU010000038">
    <property type="protein sequence ID" value="CAA6811721.1"/>
    <property type="molecule type" value="Genomic_DNA"/>
</dbReference>
<protein>
    <submittedName>
        <fullName evidence="1">Uncharacterized protein</fullName>
    </submittedName>
</protein>
<accession>A0A6S6SXA9</accession>
<gene>
    <name evidence="1" type="ORF">HELGO_WM4061</name>
</gene>
<sequence>MLPVSQELRSKLKWYINAKPIKKTTWVCMSYMGRKHVKHLSTSNYIFADLTVICPSHIFIQIYQEYYKKIIEEEKSDTSYEWGITEVWDKIRQLNYPSLKQLLIEHQELIEALIIEDDTSISELIDMEPPSYCVDTYSLSYLYKLEMSNNKIILFGKVFYK</sequence>
<reference evidence="1" key="1">
    <citation type="submission" date="2020-01" db="EMBL/GenBank/DDBJ databases">
        <authorList>
            <person name="Meier V. D."/>
            <person name="Meier V D."/>
        </authorList>
    </citation>
    <scope>NUCLEOTIDE SEQUENCE</scope>
    <source>
        <strain evidence="1">HLG_WM_MAG_05</strain>
    </source>
</reference>
<dbReference type="AlphaFoldDB" id="A0A6S6SXA9"/>
<organism evidence="1">
    <name type="scientific">uncultured Sulfurovum sp</name>
    <dbReference type="NCBI Taxonomy" id="269237"/>
    <lineage>
        <taxon>Bacteria</taxon>
        <taxon>Pseudomonadati</taxon>
        <taxon>Campylobacterota</taxon>
        <taxon>Epsilonproteobacteria</taxon>
        <taxon>Campylobacterales</taxon>
        <taxon>Sulfurovaceae</taxon>
        <taxon>Sulfurovum</taxon>
        <taxon>environmental samples</taxon>
    </lineage>
</organism>
<evidence type="ECO:0000313" key="1">
    <source>
        <dbReference type="EMBL" id="CAA6811721.1"/>
    </source>
</evidence>
<proteinExistence type="predicted"/>